<sequence>MIRRAKADWQGVVLVCGKCSRKVDGGFGPKGRTPLAKLLRSIWGKGRRAERGVIETKCLKLCPKRAVAVVDATRPGEWLVVPAGEPVDTLLQRLSRPDA</sequence>
<reference evidence="1 2" key="1">
    <citation type="submission" date="2020-08" db="EMBL/GenBank/DDBJ databases">
        <title>Genomic Encyclopedia of Type Strains, Phase IV (KMG-IV): sequencing the most valuable type-strain genomes for metagenomic binning, comparative biology and taxonomic classification.</title>
        <authorList>
            <person name="Goeker M."/>
        </authorList>
    </citation>
    <scope>NUCLEOTIDE SEQUENCE [LARGE SCALE GENOMIC DNA]</scope>
    <source>
        <strain evidence="1 2">DSM 15867</strain>
    </source>
</reference>
<dbReference type="AlphaFoldDB" id="A0A7W7AIU3"/>
<dbReference type="Proteomes" id="UP000574769">
    <property type="component" value="Unassembled WGS sequence"/>
</dbReference>
<comment type="caution">
    <text evidence="1">The sequence shown here is derived from an EMBL/GenBank/DDBJ whole genome shotgun (WGS) entry which is preliminary data.</text>
</comment>
<protein>
    <submittedName>
        <fullName evidence="1">Putative metal-binding protein</fullName>
    </submittedName>
</protein>
<accession>A0A7W7AIU3</accession>
<evidence type="ECO:0000313" key="1">
    <source>
        <dbReference type="EMBL" id="MBB4617827.1"/>
    </source>
</evidence>
<keyword evidence="2" id="KW-1185">Reference proteome</keyword>
<organism evidence="1 2">
    <name type="scientific">Sphingomonas abaci</name>
    <dbReference type="NCBI Taxonomy" id="237611"/>
    <lineage>
        <taxon>Bacteria</taxon>
        <taxon>Pseudomonadati</taxon>
        <taxon>Pseudomonadota</taxon>
        <taxon>Alphaproteobacteria</taxon>
        <taxon>Sphingomonadales</taxon>
        <taxon>Sphingomonadaceae</taxon>
        <taxon>Sphingomonas</taxon>
    </lineage>
</organism>
<evidence type="ECO:0000313" key="2">
    <source>
        <dbReference type="Proteomes" id="UP000574769"/>
    </source>
</evidence>
<name>A0A7W7AIU3_9SPHN</name>
<dbReference type="EMBL" id="JACHNY010000003">
    <property type="protein sequence ID" value="MBB4617827.1"/>
    <property type="molecule type" value="Genomic_DNA"/>
</dbReference>
<proteinExistence type="predicted"/>
<dbReference type="RefSeq" id="WP_184114035.1">
    <property type="nucleotide sequence ID" value="NZ_JACHNY010000003.1"/>
</dbReference>
<gene>
    <name evidence="1" type="ORF">GGQ96_001955</name>
</gene>